<dbReference type="OrthoDB" id="9765111at2"/>
<dbReference type="Pfam" id="PF02646">
    <property type="entry name" value="RmuC"/>
    <property type="match status" value="1"/>
</dbReference>
<dbReference type="PANTHER" id="PTHR30563">
    <property type="entry name" value="DNA RECOMBINATION PROTEIN RMUC"/>
    <property type="match status" value="1"/>
</dbReference>
<feature type="region of interest" description="Disordered" evidence="6">
    <location>
        <begin position="435"/>
        <end position="456"/>
    </location>
</feature>
<sequence length="456" mass="50357">MSTVLAAILGALAGGLAGAWLWGRERGRQRRTAAALEETRQALTLRDAELQRTNAALNALQIEHMKLTERARYEDQIHNERLASLRDAQKTVGEMFKGLSQEALQRNNELFLGLAQERLANLTQGASAELHAREQAIAHLVGPVVERLNRVDALLAQLEVKRESAYQSLTDQVKALIESHLPRLHRETANLVKALREPAARGRWGELQLRRVVEMAGMLDHCDFIEQAQRTGDEGRILRPDLVVRLPGGRHVVVDAKTPVDAYLNAVEADDEVVRAASLKRHAAQVHTHLGQLAKKAYWEQFPRAPEFVVMFVPGEVFFSAALREDPSLIETGVDQKVIPASPTTLIALLRAVSYGWQQDAIARNAEEIAALGRELYKRVALLGRGWSDTGAKLAAAVQAYNKTVGTLEARVLPQARRFRDLRAGDEEEIAALDVLPEEPRPLSAPELAGPANAED</sequence>
<evidence type="ECO:0000256" key="4">
    <source>
        <dbReference type="ARBA" id="ARBA00023172"/>
    </source>
</evidence>
<dbReference type="PANTHER" id="PTHR30563:SF0">
    <property type="entry name" value="DNA RECOMBINATION PROTEIN RMUC"/>
    <property type="match status" value="1"/>
</dbReference>
<reference evidence="7 8" key="1">
    <citation type="submission" date="2018-02" db="EMBL/GenBank/DDBJ databases">
        <title>Insights into the biology of acidophilic members of the Acidiferrobacteraceae family derived from comparative genomic analyses.</title>
        <authorList>
            <person name="Issotta F."/>
            <person name="Thyssen C."/>
            <person name="Mena C."/>
            <person name="Moya A."/>
            <person name="Bellenberg S."/>
            <person name="Sproer C."/>
            <person name="Covarrubias P.C."/>
            <person name="Sand W."/>
            <person name="Quatrini R."/>
            <person name="Vera M."/>
        </authorList>
    </citation>
    <scope>NUCLEOTIDE SEQUENCE [LARGE SCALE GENOMIC DNA]</scope>
    <source>
        <strain evidence="8">m-1</strain>
    </source>
</reference>
<comment type="function">
    <text evidence="1">Involved in DNA recombination.</text>
</comment>
<keyword evidence="3 5" id="KW-0175">Coiled coil</keyword>
<comment type="similarity">
    <text evidence="2">Belongs to the RmuC family.</text>
</comment>
<dbReference type="InterPro" id="IPR003798">
    <property type="entry name" value="DNA_recombination_RmuC"/>
</dbReference>
<dbReference type="Proteomes" id="UP000253250">
    <property type="component" value="Unassembled WGS sequence"/>
</dbReference>
<name>A0A368HJ36_9GAMM</name>
<dbReference type="AlphaFoldDB" id="A0A368HJ36"/>
<evidence type="ECO:0000313" key="8">
    <source>
        <dbReference type="Proteomes" id="UP000253250"/>
    </source>
</evidence>
<evidence type="ECO:0000256" key="6">
    <source>
        <dbReference type="SAM" id="MobiDB-lite"/>
    </source>
</evidence>
<organism evidence="7 8">
    <name type="scientific">Acidiferrobacter thiooxydans</name>
    <dbReference type="NCBI Taxonomy" id="163359"/>
    <lineage>
        <taxon>Bacteria</taxon>
        <taxon>Pseudomonadati</taxon>
        <taxon>Pseudomonadota</taxon>
        <taxon>Gammaproteobacteria</taxon>
        <taxon>Acidiferrobacterales</taxon>
        <taxon>Acidiferrobacteraceae</taxon>
        <taxon>Acidiferrobacter</taxon>
    </lineage>
</organism>
<keyword evidence="4" id="KW-0233">DNA recombination</keyword>
<evidence type="ECO:0000256" key="3">
    <source>
        <dbReference type="ARBA" id="ARBA00023054"/>
    </source>
</evidence>
<dbReference type="EMBL" id="PSYR01000001">
    <property type="protein sequence ID" value="RCN59384.1"/>
    <property type="molecule type" value="Genomic_DNA"/>
</dbReference>
<protein>
    <submittedName>
        <fullName evidence="7">DNA recombination protein RmuC</fullName>
    </submittedName>
</protein>
<evidence type="ECO:0000313" key="7">
    <source>
        <dbReference type="EMBL" id="RCN59384.1"/>
    </source>
</evidence>
<dbReference type="RefSeq" id="WP_114282729.1">
    <property type="nucleotide sequence ID" value="NZ_PSYR01000001.1"/>
</dbReference>
<evidence type="ECO:0000256" key="5">
    <source>
        <dbReference type="SAM" id="Coils"/>
    </source>
</evidence>
<keyword evidence="8" id="KW-1185">Reference proteome</keyword>
<accession>A0A368HJ36</accession>
<gene>
    <name evidence="7" type="ORF">C4900_06730</name>
</gene>
<feature type="coiled-coil region" evidence="5">
    <location>
        <begin position="33"/>
        <end position="70"/>
    </location>
</feature>
<dbReference type="GO" id="GO:0006310">
    <property type="term" value="P:DNA recombination"/>
    <property type="evidence" value="ECO:0007669"/>
    <property type="project" value="UniProtKB-KW"/>
</dbReference>
<evidence type="ECO:0000256" key="1">
    <source>
        <dbReference type="ARBA" id="ARBA00003416"/>
    </source>
</evidence>
<evidence type="ECO:0000256" key="2">
    <source>
        <dbReference type="ARBA" id="ARBA00009840"/>
    </source>
</evidence>
<comment type="caution">
    <text evidence="7">The sequence shown here is derived from an EMBL/GenBank/DDBJ whole genome shotgun (WGS) entry which is preliminary data.</text>
</comment>
<proteinExistence type="inferred from homology"/>